<sequence length="189" mass="21227">MIKNIFRAFRLQLRFRRRALARQSSALLACGLLATIPNALISCKAKNKTDNAGLQAANSAKTQSTVSQTAPRDLSKIDLDLTQMSATMIYSTMFDMLVMAEDYIEKNIKVSGWFETYTDPQTGELYYAVVVPDATACCQQGMEFVWQGNHNYPDDYPQPGQDITVTGIYKMIENNGITYTYLEASKVEF</sequence>
<feature type="chain" id="PRO_5010213268" description="OB-fold nucleic acid binding domain-containing protein" evidence="1">
    <location>
        <begin position="40"/>
        <end position="189"/>
    </location>
</feature>
<keyword evidence="1" id="KW-0732">Signal</keyword>
<keyword evidence="3" id="KW-1185">Reference proteome</keyword>
<evidence type="ECO:0000313" key="2">
    <source>
        <dbReference type="EMBL" id="SFJ01525.1"/>
    </source>
</evidence>
<gene>
    <name evidence="2" type="ORF">SAMN04487775_11122</name>
</gene>
<evidence type="ECO:0000313" key="3">
    <source>
        <dbReference type="Proteomes" id="UP000182737"/>
    </source>
</evidence>
<feature type="signal peptide" evidence="1">
    <location>
        <begin position="1"/>
        <end position="39"/>
    </location>
</feature>
<organism evidence="2 3">
    <name type="scientific">Treponema bryantii</name>
    <dbReference type="NCBI Taxonomy" id="163"/>
    <lineage>
        <taxon>Bacteria</taxon>
        <taxon>Pseudomonadati</taxon>
        <taxon>Spirochaetota</taxon>
        <taxon>Spirochaetia</taxon>
        <taxon>Spirochaetales</taxon>
        <taxon>Treponemataceae</taxon>
        <taxon>Treponema</taxon>
    </lineage>
</organism>
<accession>A0A1I3MXP1</accession>
<proteinExistence type="predicted"/>
<dbReference type="AlphaFoldDB" id="A0A1I3MXP1"/>
<dbReference type="Proteomes" id="UP000182737">
    <property type="component" value="Unassembled WGS sequence"/>
</dbReference>
<protein>
    <recommendedName>
        <fullName evidence="4">OB-fold nucleic acid binding domain-containing protein</fullName>
    </recommendedName>
</protein>
<evidence type="ECO:0000256" key="1">
    <source>
        <dbReference type="SAM" id="SignalP"/>
    </source>
</evidence>
<dbReference type="EMBL" id="FORI01000011">
    <property type="protein sequence ID" value="SFJ01525.1"/>
    <property type="molecule type" value="Genomic_DNA"/>
</dbReference>
<reference evidence="3" key="1">
    <citation type="submission" date="2016-10" db="EMBL/GenBank/DDBJ databases">
        <authorList>
            <person name="Varghese N."/>
            <person name="Submissions S."/>
        </authorList>
    </citation>
    <scope>NUCLEOTIDE SEQUENCE [LARGE SCALE GENOMIC DNA]</scope>
    <source>
        <strain evidence="3">XBD1002</strain>
    </source>
</reference>
<evidence type="ECO:0008006" key="4">
    <source>
        <dbReference type="Google" id="ProtNLM"/>
    </source>
</evidence>
<name>A0A1I3MXP1_9SPIR</name>